<keyword evidence="5" id="KW-0833">Ubl conjugation pathway</keyword>
<evidence type="ECO:0000256" key="5">
    <source>
        <dbReference type="ARBA" id="ARBA00022786"/>
    </source>
</evidence>
<reference evidence="8 9" key="1">
    <citation type="journal article" date="2017" name="Nat. Ecol. Evol.">
        <title>Scallop genome provides insights into evolution of bilaterian karyotype and development.</title>
        <authorList>
            <person name="Wang S."/>
            <person name="Zhang J."/>
            <person name="Jiao W."/>
            <person name="Li J."/>
            <person name="Xun X."/>
            <person name="Sun Y."/>
            <person name="Guo X."/>
            <person name="Huan P."/>
            <person name="Dong B."/>
            <person name="Zhang L."/>
            <person name="Hu X."/>
            <person name="Sun X."/>
            <person name="Wang J."/>
            <person name="Zhao C."/>
            <person name="Wang Y."/>
            <person name="Wang D."/>
            <person name="Huang X."/>
            <person name="Wang R."/>
            <person name="Lv J."/>
            <person name="Li Y."/>
            <person name="Zhang Z."/>
            <person name="Liu B."/>
            <person name="Lu W."/>
            <person name="Hui Y."/>
            <person name="Liang J."/>
            <person name="Zhou Z."/>
            <person name="Hou R."/>
            <person name="Li X."/>
            <person name="Liu Y."/>
            <person name="Li H."/>
            <person name="Ning X."/>
            <person name="Lin Y."/>
            <person name="Zhao L."/>
            <person name="Xing Q."/>
            <person name="Dou J."/>
            <person name="Li Y."/>
            <person name="Mao J."/>
            <person name="Guo H."/>
            <person name="Dou H."/>
            <person name="Li T."/>
            <person name="Mu C."/>
            <person name="Jiang W."/>
            <person name="Fu Q."/>
            <person name="Fu X."/>
            <person name="Miao Y."/>
            <person name="Liu J."/>
            <person name="Yu Q."/>
            <person name="Li R."/>
            <person name="Liao H."/>
            <person name="Li X."/>
            <person name="Kong Y."/>
            <person name="Jiang Z."/>
            <person name="Chourrout D."/>
            <person name="Li R."/>
            <person name="Bao Z."/>
        </authorList>
    </citation>
    <scope>NUCLEOTIDE SEQUENCE [LARGE SCALE GENOMIC DNA]</scope>
    <source>
        <strain evidence="8 9">PY_sf001</strain>
    </source>
</reference>
<name>A0A210QMK6_MIZYE</name>
<organism evidence="8 9">
    <name type="scientific">Mizuhopecten yessoensis</name>
    <name type="common">Japanese scallop</name>
    <name type="synonym">Patinopecten yessoensis</name>
    <dbReference type="NCBI Taxonomy" id="6573"/>
    <lineage>
        <taxon>Eukaryota</taxon>
        <taxon>Metazoa</taxon>
        <taxon>Spiralia</taxon>
        <taxon>Lophotrochozoa</taxon>
        <taxon>Mollusca</taxon>
        <taxon>Bivalvia</taxon>
        <taxon>Autobranchia</taxon>
        <taxon>Pteriomorphia</taxon>
        <taxon>Pectinida</taxon>
        <taxon>Pectinoidea</taxon>
        <taxon>Pectinidae</taxon>
        <taxon>Mizuhopecten</taxon>
    </lineage>
</organism>
<keyword evidence="6" id="KW-0862">Zinc</keyword>
<evidence type="ECO:0000313" key="9">
    <source>
        <dbReference type="Proteomes" id="UP000242188"/>
    </source>
</evidence>
<dbReference type="AlphaFoldDB" id="A0A210QMK6"/>
<dbReference type="OrthoDB" id="419317at2759"/>
<dbReference type="GO" id="GO:0008270">
    <property type="term" value="F:zinc ion binding"/>
    <property type="evidence" value="ECO:0007669"/>
    <property type="project" value="UniProtKB-KW"/>
</dbReference>
<sequence length="299" mass="33755">MLPMADYDESRRLESVDEATAVIAQVIGQDQINLDIVDNGRVVEGSELVGDIQRPLQLVVHNSNRQVSVIHQTLSPDIVNDWEEGPRVEMSCGHAITPDNLYGYCWSQLTKQRSSFRCFADVNGRNCDKEWLFVEVAEKACLSHDEHFLFESRINRNWINNSEGVRECPSCRLVCERQDPTNAYVNCLHCKSAGKGEFRFCWYCLDGWTVKHQCKKSSVHQMLSHCERKEIADISGCPSIRACPECNTLIEHTEGCKHMTCVDCCCTFCFVCLGFRGNTGFACGSYDSKCDVAPIQTVT</sequence>
<dbReference type="InterPro" id="IPR044066">
    <property type="entry name" value="TRIAD_supradom"/>
</dbReference>
<keyword evidence="9" id="KW-1185">Reference proteome</keyword>
<dbReference type="Gene3D" id="1.20.120.1750">
    <property type="match status" value="1"/>
</dbReference>
<evidence type="ECO:0000313" key="8">
    <source>
        <dbReference type="EMBL" id="OWF49962.1"/>
    </source>
</evidence>
<dbReference type="CDD" id="cd20336">
    <property type="entry name" value="Rcat_RBR"/>
    <property type="match status" value="1"/>
</dbReference>
<evidence type="ECO:0000259" key="7">
    <source>
        <dbReference type="PROSITE" id="PS51873"/>
    </source>
</evidence>
<dbReference type="SUPFAM" id="SSF57850">
    <property type="entry name" value="RING/U-box"/>
    <property type="match status" value="1"/>
</dbReference>
<dbReference type="PROSITE" id="PS51873">
    <property type="entry name" value="TRIAD"/>
    <property type="match status" value="1"/>
</dbReference>
<evidence type="ECO:0000256" key="6">
    <source>
        <dbReference type="ARBA" id="ARBA00022833"/>
    </source>
</evidence>
<keyword evidence="3" id="KW-0677">Repeat</keyword>
<evidence type="ECO:0000256" key="1">
    <source>
        <dbReference type="ARBA" id="ARBA00022679"/>
    </source>
</evidence>
<gene>
    <name evidence="8" type="ORF">KP79_PYT00961</name>
</gene>
<keyword evidence="4" id="KW-0863">Zinc-finger</keyword>
<accession>A0A210QMK6</accession>
<evidence type="ECO:0000256" key="4">
    <source>
        <dbReference type="ARBA" id="ARBA00022771"/>
    </source>
</evidence>
<evidence type="ECO:0000256" key="3">
    <source>
        <dbReference type="ARBA" id="ARBA00022737"/>
    </source>
</evidence>
<dbReference type="STRING" id="6573.A0A210QMK6"/>
<keyword evidence="1" id="KW-0808">Transferase</keyword>
<feature type="domain" description="RING-type" evidence="7">
    <location>
        <begin position="73"/>
        <end position="294"/>
    </location>
</feature>
<keyword evidence="2" id="KW-0479">Metal-binding</keyword>
<proteinExistence type="predicted"/>
<dbReference type="Proteomes" id="UP000242188">
    <property type="component" value="Unassembled WGS sequence"/>
</dbReference>
<dbReference type="EMBL" id="NEDP02002878">
    <property type="protein sequence ID" value="OWF49962.1"/>
    <property type="molecule type" value="Genomic_DNA"/>
</dbReference>
<evidence type="ECO:0000256" key="2">
    <source>
        <dbReference type="ARBA" id="ARBA00022723"/>
    </source>
</evidence>
<protein>
    <submittedName>
        <fullName evidence="8">E3 ubiquitin-protein ligase ARIH2</fullName>
    </submittedName>
</protein>
<dbReference type="GO" id="GO:0016740">
    <property type="term" value="F:transferase activity"/>
    <property type="evidence" value="ECO:0007669"/>
    <property type="project" value="UniProtKB-KW"/>
</dbReference>
<comment type="caution">
    <text evidence="8">The sequence shown here is derived from an EMBL/GenBank/DDBJ whole genome shotgun (WGS) entry which is preliminary data.</text>
</comment>